<accession>A0A8J3E2E4</accession>
<comment type="caution">
    <text evidence="2">The sequence shown here is derived from an EMBL/GenBank/DDBJ whole genome shotgun (WGS) entry which is preliminary data.</text>
</comment>
<dbReference type="RefSeq" id="WP_229743557.1">
    <property type="nucleotide sequence ID" value="NZ_BMJQ01000003.1"/>
</dbReference>
<organism evidence="2 3">
    <name type="scientific">Aliidongia dinghuensis</name>
    <dbReference type="NCBI Taxonomy" id="1867774"/>
    <lineage>
        <taxon>Bacteria</taxon>
        <taxon>Pseudomonadati</taxon>
        <taxon>Pseudomonadota</taxon>
        <taxon>Alphaproteobacteria</taxon>
        <taxon>Rhodospirillales</taxon>
        <taxon>Dongiaceae</taxon>
        <taxon>Aliidongia</taxon>
    </lineage>
</organism>
<evidence type="ECO:0000313" key="3">
    <source>
        <dbReference type="Proteomes" id="UP000646365"/>
    </source>
</evidence>
<proteinExistence type="predicted"/>
<dbReference type="Gene3D" id="2.60.120.10">
    <property type="entry name" value="Jelly Rolls"/>
    <property type="match status" value="1"/>
</dbReference>
<dbReference type="InterPro" id="IPR013096">
    <property type="entry name" value="Cupin_2"/>
</dbReference>
<reference evidence="2" key="1">
    <citation type="journal article" date="2014" name="Int. J. Syst. Evol. Microbiol.">
        <title>Complete genome sequence of Corynebacterium casei LMG S-19264T (=DSM 44701T), isolated from a smear-ripened cheese.</title>
        <authorList>
            <consortium name="US DOE Joint Genome Institute (JGI-PGF)"/>
            <person name="Walter F."/>
            <person name="Albersmeier A."/>
            <person name="Kalinowski J."/>
            <person name="Ruckert C."/>
        </authorList>
    </citation>
    <scope>NUCLEOTIDE SEQUENCE</scope>
    <source>
        <strain evidence="2">CGMCC 1.15725</strain>
    </source>
</reference>
<dbReference type="AlphaFoldDB" id="A0A8J3E2E4"/>
<dbReference type="InterPro" id="IPR011051">
    <property type="entry name" value="RmlC_Cupin_sf"/>
</dbReference>
<sequence length="125" mass="14103">MSGLPETVDIEAAFARLRDHWSPRVVVQVNDQYVKVAKLLGELVWHRHTDEDELFYVVRGQLVIEYEADRSVTLGPGSIHVVPRGVLHNPVAREECWIVLVEPATTRHTGDVETPRTKSIADQLA</sequence>
<evidence type="ECO:0000259" key="1">
    <source>
        <dbReference type="Pfam" id="PF07883"/>
    </source>
</evidence>
<protein>
    <recommendedName>
        <fullName evidence="1">Cupin type-2 domain-containing protein</fullName>
    </recommendedName>
</protein>
<dbReference type="PANTHER" id="PTHR36114">
    <property type="entry name" value="16.7 KDA PROTEIN IN WHIE LOCUS"/>
    <property type="match status" value="1"/>
</dbReference>
<evidence type="ECO:0000313" key="2">
    <source>
        <dbReference type="EMBL" id="GGF10313.1"/>
    </source>
</evidence>
<keyword evidence="3" id="KW-1185">Reference proteome</keyword>
<dbReference type="InterPro" id="IPR014710">
    <property type="entry name" value="RmlC-like_jellyroll"/>
</dbReference>
<gene>
    <name evidence="2" type="ORF">GCM10011611_14870</name>
</gene>
<dbReference type="CDD" id="cd02226">
    <property type="entry name" value="cupin_YdbB-like"/>
    <property type="match status" value="1"/>
</dbReference>
<dbReference type="EMBL" id="BMJQ01000003">
    <property type="protein sequence ID" value="GGF10313.1"/>
    <property type="molecule type" value="Genomic_DNA"/>
</dbReference>
<dbReference type="Pfam" id="PF07883">
    <property type="entry name" value="Cupin_2"/>
    <property type="match status" value="1"/>
</dbReference>
<reference evidence="2" key="2">
    <citation type="submission" date="2020-09" db="EMBL/GenBank/DDBJ databases">
        <authorList>
            <person name="Sun Q."/>
            <person name="Zhou Y."/>
        </authorList>
    </citation>
    <scope>NUCLEOTIDE SEQUENCE</scope>
    <source>
        <strain evidence="2">CGMCC 1.15725</strain>
    </source>
</reference>
<dbReference type="Proteomes" id="UP000646365">
    <property type="component" value="Unassembled WGS sequence"/>
</dbReference>
<name>A0A8J3E2E4_9PROT</name>
<dbReference type="InterPro" id="IPR052044">
    <property type="entry name" value="PKS_Associated_Protein"/>
</dbReference>
<dbReference type="PANTHER" id="PTHR36114:SF1">
    <property type="entry name" value="16.7 KDA PROTEIN IN WHIE LOCUS"/>
    <property type="match status" value="1"/>
</dbReference>
<dbReference type="SUPFAM" id="SSF51182">
    <property type="entry name" value="RmlC-like cupins"/>
    <property type="match status" value="1"/>
</dbReference>
<feature type="domain" description="Cupin type-2" evidence="1">
    <location>
        <begin position="44"/>
        <end position="94"/>
    </location>
</feature>